<dbReference type="Pfam" id="PF01841">
    <property type="entry name" value="Transglut_core"/>
    <property type="match status" value="1"/>
</dbReference>
<evidence type="ECO:0000259" key="1">
    <source>
        <dbReference type="SMART" id="SM00460"/>
    </source>
</evidence>
<dbReference type="PANTHER" id="PTHR33490:SF6">
    <property type="entry name" value="SLL1049 PROTEIN"/>
    <property type="match status" value="1"/>
</dbReference>
<dbReference type="Pfam" id="PF08379">
    <property type="entry name" value="Bact_transglu_N"/>
    <property type="match status" value="1"/>
</dbReference>
<dbReference type="OrthoDB" id="9804023at2"/>
<dbReference type="STRING" id="1921510.BSL82_12295"/>
<organism evidence="2 3">
    <name type="scientific">Tardibacter chloracetimidivorans</name>
    <dbReference type="NCBI Taxonomy" id="1921510"/>
    <lineage>
        <taxon>Bacteria</taxon>
        <taxon>Pseudomonadati</taxon>
        <taxon>Pseudomonadota</taxon>
        <taxon>Alphaproteobacteria</taxon>
        <taxon>Sphingomonadales</taxon>
        <taxon>Sphingomonadaceae</taxon>
        <taxon>Tardibacter</taxon>
    </lineage>
</organism>
<dbReference type="Gene3D" id="3.10.620.30">
    <property type="match status" value="1"/>
</dbReference>
<dbReference type="EMBL" id="CP018221">
    <property type="protein sequence ID" value="API59994.1"/>
    <property type="molecule type" value="Genomic_DNA"/>
</dbReference>
<dbReference type="InterPro" id="IPR038765">
    <property type="entry name" value="Papain-like_cys_pep_sf"/>
</dbReference>
<protein>
    <submittedName>
        <fullName evidence="2">Transglutaminase</fullName>
    </submittedName>
</protein>
<dbReference type="KEGG" id="sphj:BSL82_12295"/>
<dbReference type="InterPro" id="IPR013589">
    <property type="entry name" value="Bac_transglu_N"/>
</dbReference>
<proteinExistence type="predicted"/>
<sequence>MRIRIDHLTQYGYSLPVRSVIQILRLTPRSTAHQSVIDWRIEVDCDARLRPFTDAHGNLCHMMTVDHPVESLTIETIGQVDTTPGSGVVEGVSEPLPPAVYLRPTPLATADGAIADFARQAMGDATRDPLERLHTLLGAVHTGLRFDTGTTSILTDAASAFAARSGVCQDLAHVFIAAARSQGLPARYISGHLLRQDGAELQEAAHAWAEAHVPGLGWVAFDPANGICADEHYVRVAAGLDYRDAAPVAGARYGGGLETMSVGLHVRPGQAQSQSQS</sequence>
<dbReference type="RefSeq" id="WP_072597782.1">
    <property type="nucleotide sequence ID" value="NZ_CP018221.1"/>
</dbReference>
<evidence type="ECO:0000313" key="3">
    <source>
        <dbReference type="Proteomes" id="UP000182063"/>
    </source>
</evidence>
<feature type="domain" description="Transglutaminase-like" evidence="1">
    <location>
        <begin position="160"/>
        <end position="225"/>
    </location>
</feature>
<gene>
    <name evidence="2" type="ORF">BSL82_12295</name>
</gene>
<name>A0A1L3ZWI8_9SPHN</name>
<dbReference type="SUPFAM" id="SSF54001">
    <property type="entry name" value="Cysteine proteinases"/>
    <property type="match status" value="1"/>
</dbReference>
<dbReference type="AlphaFoldDB" id="A0A1L3ZWI8"/>
<dbReference type="SMART" id="SM00460">
    <property type="entry name" value="TGc"/>
    <property type="match status" value="1"/>
</dbReference>
<evidence type="ECO:0000313" key="2">
    <source>
        <dbReference type="EMBL" id="API59994.1"/>
    </source>
</evidence>
<dbReference type="InterPro" id="IPR002931">
    <property type="entry name" value="Transglutaminase-like"/>
</dbReference>
<accession>A0A1L3ZWI8</accession>
<reference evidence="3" key="1">
    <citation type="submission" date="2016-11" db="EMBL/GenBank/DDBJ databases">
        <title>Complete Genome Sequence of alachlor-degrading Sphingomonas sp. strain JJ-A5.</title>
        <authorList>
            <person name="Lee H."/>
            <person name="Ka J.-O."/>
        </authorList>
    </citation>
    <scope>NUCLEOTIDE SEQUENCE [LARGE SCALE GENOMIC DNA]</scope>
    <source>
        <strain evidence="3">JJ-A5</strain>
    </source>
</reference>
<keyword evidence="3" id="KW-1185">Reference proteome</keyword>
<dbReference type="PANTHER" id="PTHR33490">
    <property type="entry name" value="BLR5614 PROTEIN-RELATED"/>
    <property type="match status" value="1"/>
</dbReference>
<dbReference type="Proteomes" id="UP000182063">
    <property type="component" value="Chromosome"/>
</dbReference>